<protein>
    <submittedName>
        <fullName evidence="1">Gamma carbonic anhydrase family protein</fullName>
    </submittedName>
</protein>
<dbReference type="SUPFAM" id="SSF51161">
    <property type="entry name" value="Trimeric LpxA-like enzymes"/>
    <property type="match status" value="1"/>
</dbReference>
<dbReference type="InterPro" id="IPR050484">
    <property type="entry name" value="Transf_Hexapept/Carb_Anhydrase"/>
</dbReference>
<reference evidence="1 2" key="1">
    <citation type="submission" date="2020-10" db="EMBL/GenBank/DDBJ databases">
        <title>Ca. Dormibacterota MAGs.</title>
        <authorList>
            <person name="Montgomery K."/>
        </authorList>
    </citation>
    <scope>NUCLEOTIDE SEQUENCE [LARGE SCALE GENOMIC DNA]</scope>
    <source>
        <strain evidence="1">SC8811_S16_3</strain>
    </source>
</reference>
<sequence>MLLEHRGKRPHIHPSAYVAPTASICGDVTVGENTCILFGAVISAEGGSVTLGRECVVMENAVVRAAAAHPVVVGDHVLIGPGAYLSGCSVESEVFIATNASVFIATNASVFNHARLGSRSEVRINAMVHIRTVLPPDTTVPIGWVAIGDPAELLPPGEHDAIWERLRALDFPRTVWGLERAAPGETIMPQMTNRYTRSLRAHLEDRRAEQEAHE</sequence>
<evidence type="ECO:0000313" key="2">
    <source>
        <dbReference type="Proteomes" id="UP000620075"/>
    </source>
</evidence>
<dbReference type="PANTHER" id="PTHR13061:SF29">
    <property type="entry name" value="GAMMA CARBONIC ANHYDRASE-LIKE 1, MITOCHONDRIAL-RELATED"/>
    <property type="match status" value="1"/>
</dbReference>
<dbReference type="Gene3D" id="2.160.10.10">
    <property type="entry name" value="Hexapeptide repeat proteins"/>
    <property type="match status" value="1"/>
</dbReference>
<dbReference type="AlphaFoldDB" id="A0A934N6I9"/>
<accession>A0A934N6I9</accession>
<proteinExistence type="predicted"/>
<comment type="caution">
    <text evidence="1">The sequence shown here is derived from an EMBL/GenBank/DDBJ whole genome shotgun (WGS) entry which is preliminary data.</text>
</comment>
<gene>
    <name evidence="1" type="ORF">JF888_05180</name>
</gene>
<dbReference type="PANTHER" id="PTHR13061">
    <property type="entry name" value="DYNACTIN SUBUNIT P25"/>
    <property type="match status" value="1"/>
</dbReference>
<name>A0A934N6I9_9BACT</name>
<dbReference type="InterPro" id="IPR011004">
    <property type="entry name" value="Trimer_LpxA-like_sf"/>
</dbReference>
<evidence type="ECO:0000313" key="1">
    <source>
        <dbReference type="EMBL" id="MBJ7602570.1"/>
    </source>
</evidence>
<organism evidence="1 2">
    <name type="scientific">Candidatus Dormiibacter inghamiae</name>
    <dbReference type="NCBI Taxonomy" id="3127013"/>
    <lineage>
        <taxon>Bacteria</taxon>
        <taxon>Bacillati</taxon>
        <taxon>Candidatus Dormiibacterota</taxon>
        <taxon>Candidatus Dormibacteria</taxon>
        <taxon>Candidatus Dormibacterales</taxon>
        <taxon>Candidatus Dormibacteraceae</taxon>
        <taxon>Candidatus Dormiibacter</taxon>
    </lineage>
</organism>
<dbReference type="EMBL" id="JAEKNQ010000020">
    <property type="protein sequence ID" value="MBJ7602570.1"/>
    <property type="molecule type" value="Genomic_DNA"/>
</dbReference>
<dbReference type="Proteomes" id="UP000620075">
    <property type="component" value="Unassembled WGS sequence"/>
</dbReference>
<dbReference type="RefSeq" id="WP_338177167.1">
    <property type="nucleotide sequence ID" value="NZ_JAEKNQ010000020.1"/>
</dbReference>